<dbReference type="Pfam" id="PF01856">
    <property type="entry name" value="HP_OMP"/>
    <property type="match status" value="1"/>
</dbReference>
<feature type="compositionally biased region" description="Low complexity" evidence="2">
    <location>
        <begin position="761"/>
        <end position="773"/>
    </location>
</feature>
<evidence type="ECO:0000256" key="1">
    <source>
        <dbReference type="SAM" id="Coils"/>
    </source>
</evidence>
<evidence type="ECO:0008006" key="5">
    <source>
        <dbReference type="Google" id="ProtNLM"/>
    </source>
</evidence>
<protein>
    <recommendedName>
        <fullName evidence="5">Outer membrane protein</fullName>
    </recommendedName>
</protein>
<accession>A0ABN6I2D0</accession>
<organism evidence="3 4">
    <name type="scientific">Helicobacter gastrocanis</name>
    <dbReference type="NCBI Taxonomy" id="2849641"/>
    <lineage>
        <taxon>Bacteria</taxon>
        <taxon>Pseudomonadati</taxon>
        <taxon>Campylobacterota</taxon>
        <taxon>Epsilonproteobacteria</taxon>
        <taxon>Campylobacterales</taxon>
        <taxon>Helicobacteraceae</taxon>
        <taxon>Helicobacter</taxon>
    </lineage>
</organism>
<dbReference type="PRINTS" id="PR01776">
    <property type="entry name" value="HPOMPFAMILY"/>
</dbReference>
<dbReference type="Proteomes" id="UP000826775">
    <property type="component" value="Chromosome"/>
</dbReference>
<keyword evidence="1" id="KW-0175">Coiled coil</keyword>
<dbReference type="InterPro" id="IPR002718">
    <property type="entry name" value="OMP_Helicobacter"/>
</dbReference>
<evidence type="ECO:0000313" key="4">
    <source>
        <dbReference type="Proteomes" id="UP000826775"/>
    </source>
</evidence>
<proteinExistence type="predicted"/>
<feature type="compositionally biased region" description="Pro residues" evidence="2">
    <location>
        <begin position="701"/>
        <end position="712"/>
    </location>
</feature>
<dbReference type="EMBL" id="AP024814">
    <property type="protein sequence ID" value="BCZ17732.1"/>
    <property type="molecule type" value="Genomic_DNA"/>
</dbReference>
<reference evidence="3 4" key="1">
    <citation type="submission" date="2021-07" db="EMBL/GenBank/DDBJ databases">
        <title>Novel Helicobacter sp. Isolated from a dog.</title>
        <authorList>
            <person name="Rimbara E."/>
            <person name="Suzuki M."/>
        </authorList>
    </citation>
    <scope>NUCLEOTIDE SEQUENCE [LARGE SCALE GENOMIC DNA]</scope>
    <source>
        <strain evidence="4">NHP19-003</strain>
    </source>
</reference>
<evidence type="ECO:0000313" key="3">
    <source>
        <dbReference type="EMBL" id="BCZ17732.1"/>
    </source>
</evidence>
<evidence type="ECO:0000256" key="2">
    <source>
        <dbReference type="SAM" id="MobiDB-lite"/>
    </source>
</evidence>
<keyword evidence="4" id="KW-1185">Reference proteome</keyword>
<name>A0ABN6I2D0_9HELI</name>
<gene>
    <name evidence="3" type="ORF">NHP190003_10140</name>
</gene>
<sequence length="1155" mass="124332">MLQAQVNFGMFVSTPESAQSIAKALLGNTQGWGVNQILQDLETLDGNFGSTKSRLEGLGQALSQVDTSTPTVPDSLDGGVQTSQIEGDFTSAFNALKNYPQALKDLQSALQNALSPSPAPDPTAPLQNLQQNLQQPLDDIKGILQPTTKNVTSTSQELEQTYNKVNQQVKALEDLYPINGAWTKVSTVKSVDDTLKALDNLAATAKQDAQTLNLSPQAQRDLAKALANLNDLKGVTDTLWGINVNSALVNAVGIAALLKKVGSNYQVARSALEKAQVAAAQTASQVGLLKQVGNIVADLKDLKGMDTEANSAASAVQSINEVLQKYQQQYNGYNSTLKGINTSIKNISQEITQAYNYATGQTKGVDSTLCASADTCLNSAIKALEGITGNQTNQKDVAGLQNIANSLQANTDLTHFNVKALNDTIAKLTSSLTPLQNISTILKDIQAINASSGAGSTATDLSNTIKAIEGVQDALNTIDAKRTTDTTQDRINALDQPSGALGQAANSYGSAMRYLKFLPLQIQSILSGGLFGGPSSGQSRTQNLAYIEGIMSSAASTIQQVYTQYQTAQTAINTAATDTKNFTSLPATISNALNTTMQDLQNYIKTLTGQDITQALQQAKANQSRADSLVQTAFENYKNAANALRNVVDDYSAITNSMLPTAQSNTTSSQQKLAKAQQLIKEIEQALTGYQNALKTTANTPPKPAPTPPPTQPNVHNQPNDPGKVASHNAKADQPLSPDVKVSGTKTSTNDPTPPLPIYNPTPTDTSPTNSSPLQILSNATDPAEQRENAWELYVKTQNQIVESVQAELEAQAKEQGMDLAQTLVNLMAGMQQSVGQNLGQGSENYISAVLIEHYNHFYNAVLDNPNISFYAVQESLNNLIGEVANARQNLFDDLNPDTPLISPKLPPQTAMLLARIDLPKLNLAVDALPVAKSIGAAVKELNILLAYLNTIKADLKQYLNASRQPTAGAPKFITQNLNQSQNGNMYGVNAQMGYKQFFGKQKRWGVRYYGTFSYQHGTFYMSDSLAVDNFVYGAGVDALYNFYESKDGRYTSGVFLGLMLTGSTWLAKGASNYEAYMANLNAHGGHAAMHTTYFQIPLNVGFRTNVSKHNGFEIGLRIPLSTDYYFRGTSTNGDSLDITYKRNISVFFNYVYNF</sequence>
<feature type="coiled-coil region" evidence="1">
    <location>
        <begin position="666"/>
        <end position="693"/>
    </location>
</feature>
<feature type="region of interest" description="Disordered" evidence="2">
    <location>
        <begin position="695"/>
        <end position="783"/>
    </location>
</feature>